<dbReference type="Proteomes" id="UP000587396">
    <property type="component" value="Unassembled WGS sequence"/>
</dbReference>
<evidence type="ECO:0000313" key="2">
    <source>
        <dbReference type="EMBL" id="MBC2890402.1"/>
    </source>
</evidence>
<protein>
    <recommendedName>
        <fullName evidence="4">DUF3784 domain-containing protein</fullName>
    </recommendedName>
</protein>
<feature type="transmembrane region" description="Helical" evidence="1">
    <location>
        <begin position="95"/>
        <end position="116"/>
    </location>
</feature>
<accession>A0A842JDR8</accession>
<feature type="transmembrane region" description="Helical" evidence="1">
    <location>
        <begin position="61"/>
        <end position="83"/>
    </location>
</feature>
<keyword evidence="1" id="KW-0472">Membrane</keyword>
<reference evidence="2 3" key="1">
    <citation type="submission" date="2020-08" db="EMBL/GenBank/DDBJ databases">
        <authorList>
            <person name="Liu C."/>
            <person name="Sun Q."/>
        </authorList>
    </citation>
    <scope>NUCLEOTIDE SEQUENCE [LARGE SCALE GENOMIC DNA]</scope>
    <source>
        <strain evidence="2 3">N22</strain>
    </source>
</reference>
<organism evidence="2 3">
    <name type="scientific">Gordonibacter massiliensis</name>
    <name type="common">ex Traore et al. 2017</name>
    <dbReference type="NCBI Taxonomy" id="1841863"/>
    <lineage>
        <taxon>Bacteria</taxon>
        <taxon>Bacillati</taxon>
        <taxon>Actinomycetota</taxon>
        <taxon>Coriobacteriia</taxon>
        <taxon>Eggerthellales</taxon>
        <taxon>Eggerthellaceae</taxon>
        <taxon>Gordonibacter</taxon>
    </lineage>
</organism>
<evidence type="ECO:0008006" key="4">
    <source>
        <dbReference type="Google" id="ProtNLM"/>
    </source>
</evidence>
<evidence type="ECO:0000313" key="3">
    <source>
        <dbReference type="Proteomes" id="UP000587396"/>
    </source>
</evidence>
<keyword evidence="1" id="KW-1133">Transmembrane helix</keyword>
<feature type="transmembrane region" description="Helical" evidence="1">
    <location>
        <begin position="6"/>
        <end position="27"/>
    </location>
</feature>
<gene>
    <name evidence="2" type="ORF">H7313_13785</name>
</gene>
<name>A0A842JDR8_9ACTN</name>
<proteinExistence type="predicted"/>
<sequence length="126" mass="13797">MDWPLIGETVLLVTVFAVLVGYGILVFRGNERCFRLLAGSRDFLSLDPTEKEYRRTARESGVAVFLIALLLLCAWGGNLVGRLCAGTAAAVLVEAAVPLVVALSMVGLFVIVVLQMRRHVRLLNRK</sequence>
<comment type="caution">
    <text evidence="2">The sequence shown here is derived from an EMBL/GenBank/DDBJ whole genome shotgun (WGS) entry which is preliminary data.</text>
</comment>
<keyword evidence="3" id="KW-1185">Reference proteome</keyword>
<dbReference type="AlphaFoldDB" id="A0A842JDR8"/>
<dbReference type="EMBL" id="JACMSE010000013">
    <property type="protein sequence ID" value="MBC2890402.1"/>
    <property type="molecule type" value="Genomic_DNA"/>
</dbReference>
<evidence type="ECO:0000256" key="1">
    <source>
        <dbReference type="SAM" id="Phobius"/>
    </source>
</evidence>
<dbReference type="RefSeq" id="WP_185906112.1">
    <property type="nucleotide sequence ID" value="NZ_JACMSE010000013.1"/>
</dbReference>
<keyword evidence="1" id="KW-0812">Transmembrane</keyword>